<reference evidence="3" key="1">
    <citation type="journal article" date="2013" name="Nature">
        <title>Draft genome of the wheat A-genome progenitor Triticum urartu.</title>
        <authorList>
            <person name="Ling H.Q."/>
            <person name="Zhao S."/>
            <person name="Liu D."/>
            <person name="Wang J."/>
            <person name="Sun H."/>
            <person name="Zhang C."/>
            <person name="Fan H."/>
            <person name="Li D."/>
            <person name="Dong L."/>
            <person name="Tao Y."/>
            <person name="Gao C."/>
            <person name="Wu H."/>
            <person name="Li Y."/>
            <person name="Cui Y."/>
            <person name="Guo X."/>
            <person name="Zheng S."/>
            <person name="Wang B."/>
            <person name="Yu K."/>
            <person name="Liang Q."/>
            <person name="Yang W."/>
            <person name="Lou X."/>
            <person name="Chen J."/>
            <person name="Feng M."/>
            <person name="Jian J."/>
            <person name="Zhang X."/>
            <person name="Luo G."/>
            <person name="Jiang Y."/>
            <person name="Liu J."/>
            <person name="Wang Z."/>
            <person name="Sha Y."/>
            <person name="Zhang B."/>
            <person name="Wu H."/>
            <person name="Tang D."/>
            <person name="Shen Q."/>
            <person name="Xue P."/>
            <person name="Zou S."/>
            <person name="Wang X."/>
            <person name="Liu X."/>
            <person name="Wang F."/>
            <person name="Yang Y."/>
            <person name="An X."/>
            <person name="Dong Z."/>
            <person name="Zhang K."/>
            <person name="Zhang X."/>
            <person name="Luo M.C."/>
            <person name="Dvorak J."/>
            <person name="Tong Y."/>
            <person name="Wang J."/>
            <person name="Yang H."/>
            <person name="Li Z."/>
            <person name="Wang D."/>
            <person name="Zhang A."/>
            <person name="Wang J."/>
        </authorList>
    </citation>
    <scope>NUCLEOTIDE SEQUENCE</scope>
    <source>
        <strain evidence="3">cv. G1812</strain>
    </source>
</reference>
<feature type="transmembrane region" description="Helical" evidence="1">
    <location>
        <begin position="163"/>
        <end position="181"/>
    </location>
</feature>
<keyword evidence="1" id="KW-0812">Transmembrane</keyword>
<keyword evidence="1" id="KW-0472">Membrane</keyword>
<evidence type="ECO:0000313" key="3">
    <source>
        <dbReference type="Proteomes" id="UP000015106"/>
    </source>
</evidence>
<dbReference type="AlphaFoldDB" id="A0A8R7QVL0"/>
<accession>A0A8R7QVL0</accession>
<reference evidence="2" key="2">
    <citation type="submission" date="2018-03" db="EMBL/GenBank/DDBJ databases">
        <title>The Triticum urartu genome reveals the dynamic nature of wheat genome evolution.</title>
        <authorList>
            <person name="Ling H."/>
            <person name="Ma B."/>
            <person name="Shi X."/>
            <person name="Liu H."/>
            <person name="Dong L."/>
            <person name="Sun H."/>
            <person name="Cao Y."/>
            <person name="Gao Q."/>
            <person name="Zheng S."/>
            <person name="Li Y."/>
            <person name="Yu Y."/>
            <person name="Du H."/>
            <person name="Qi M."/>
            <person name="Li Y."/>
            <person name="Yu H."/>
            <person name="Cui Y."/>
            <person name="Wang N."/>
            <person name="Chen C."/>
            <person name="Wu H."/>
            <person name="Zhao Y."/>
            <person name="Zhang J."/>
            <person name="Li Y."/>
            <person name="Zhou W."/>
            <person name="Zhang B."/>
            <person name="Hu W."/>
            <person name="Eijk M."/>
            <person name="Tang J."/>
            <person name="Witsenboer H."/>
            <person name="Zhao S."/>
            <person name="Li Z."/>
            <person name="Zhang A."/>
            <person name="Wang D."/>
            <person name="Liang C."/>
        </authorList>
    </citation>
    <scope>NUCLEOTIDE SEQUENCE [LARGE SCALE GENOMIC DNA]</scope>
    <source>
        <strain evidence="2">cv. G1812</strain>
    </source>
</reference>
<dbReference type="EnsemblPlants" id="TuG1812G0600003107.01.T02">
    <property type="protein sequence ID" value="TuG1812G0600003107.01.T02"/>
    <property type="gene ID" value="TuG1812G0600003107.01"/>
</dbReference>
<proteinExistence type="predicted"/>
<dbReference type="Gramene" id="TuG1812G0600003107.01.T02">
    <property type="protein sequence ID" value="TuG1812G0600003107.01.T02"/>
    <property type="gene ID" value="TuG1812G0600003107.01"/>
</dbReference>
<reference evidence="2" key="3">
    <citation type="submission" date="2022-06" db="UniProtKB">
        <authorList>
            <consortium name="EnsemblPlants"/>
        </authorList>
    </citation>
    <scope>IDENTIFICATION</scope>
</reference>
<protein>
    <submittedName>
        <fullName evidence="2">Uncharacterized protein</fullName>
    </submittedName>
</protein>
<feature type="transmembrane region" description="Helical" evidence="1">
    <location>
        <begin position="101"/>
        <end position="126"/>
    </location>
</feature>
<evidence type="ECO:0000313" key="2">
    <source>
        <dbReference type="EnsemblPlants" id="TuG1812G0600003107.01.T02"/>
    </source>
</evidence>
<organism evidence="2 3">
    <name type="scientific">Triticum urartu</name>
    <name type="common">Red wild einkorn</name>
    <name type="synonym">Crithodium urartu</name>
    <dbReference type="NCBI Taxonomy" id="4572"/>
    <lineage>
        <taxon>Eukaryota</taxon>
        <taxon>Viridiplantae</taxon>
        <taxon>Streptophyta</taxon>
        <taxon>Embryophyta</taxon>
        <taxon>Tracheophyta</taxon>
        <taxon>Spermatophyta</taxon>
        <taxon>Magnoliopsida</taxon>
        <taxon>Liliopsida</taxon>
        <taxon>Poales</taxon>
        <taxon>Poaceae</taxon>
        <taxon>BOP clade</taxon>
        <taxon>Pooideae</taxon>
        <taxon>Triticodae</taxon>
        <taxon>Triticeae</taxon>
        <taxon>Triticinae</taxon>
        <taxon>Triticum</taxon>
    </lineage>
</organism>
<evidence type="ECO:0000256" key="1">
    <source>
        <dbReference type="SAM" id="Phobius"/>
    </source>
</evidence>
<sequence>MVILAIQSTQVVAPEVSSLSGLFIKVGRGKVQGETFKMDLMLLLFQFVDRGCDSSKTETTAMTNCTRSGGACPAIGPDHGRSLVELQRVHLIPTHQDELPLLLFLGNEVLGPIFLFVALMSVVMLWKGNMCLICGVGVEPGGSRQSLDLRVDSYLFFLESVKTFLRLLLVFLMYFVLLISGRKEKTCLNYRKCSKKIM</sequence>
<keyword evidence="3" id="KW-1185">Reference proteome</keyword>
<dbReference type="Proteomes" id="UP000015106">
    <property type="component" value="Chromosome 6"/>
</dbReference>
<keyword evidence="1" id="KW-1133">Transmembrane helix</keyword>
<name>A0A8R7QVL0_TRIUA</name>